<comment type="catalytic activity">
    <reaction evidence="7">
        <text>protoporphyrinogen IX + 3 a menaquinone = protoporphyrin IX + 3 a menaquinol</text>
        <dbReference type="Rhea" id="RHEA:27409"/>
        <dbReference type="Rhea" id="RHEA-COMP:9537"/>
        <dbReference type="Rhea" id="RHEA-COMP:9539"/>
        <dbReference type="ChEBI" id="CHEBI:16374"/>
        <dbReference type="ChEBI" id="CHEBI:18151"/>
        <dbReference type="ChEBI" id="CHEBI:57306"/>
        <dbReference type="ChEBI" id="CHEBI:57307"/>
        <dbReference type="EC" id="1.3.5.3"/>
    </reaction>
</comment>
<keyword evidence="3 7" id="KW-0547">Nucleotide-binding</keyword>
<dbReference type="AlphaFoldDB" id="A0AAV5N919"/>
<dbReference type="InterPro" id="IPR044264">
    <property type="entry name" value="HemG"/>
</dbReference>
<comment type="subcellular location">
    <subcellularLocation>
        <location evidence="7">Cell membrane</location>
        <topology evidence="7">Peripheral membrane protein</topology>
    </subcellularLocation>
</comment>
<dbReference type="EMBL" id="BRLH01000013">
    <property type="protein sequence ID" value="GKX57252.1"/>
    <property type="molecule type" value="Genomic_DNA"/>
</dbReference>
<evidence type="ECO:0000256" key="3">
    <source>
        <dbReference type="ARBA" id="ARBA00022741"/>
    </source>
</evidence>
<keyword evidence="5" id="KW-0472">Membrane</keyword>
<keyword evidence="7" id="KW-1003">Cell membrane</keyword>
<dbReference type="Proteomes" id="UP001058124">
    <property type="component" value="Unassembled WGS sequence"/>
</dbReference>
<evidence type="ECO:0000256" key="7">
    <source>
        <dbReference type="HAMAP-Rule" id="MF_00853"/>
    </source>
</evidence>
<keyword evidence="10" id="KW-1185">Reference proteome</keyword>
<keyword evidence="2 7" id="KW-0288">FMN</keyword>
<dbReference type="InterPro" id="IPR029039">
    <property type="entry name" value="Flavoprotein-like_sf"/>
</dbReference>
<comment type="catalytic activity">
    <reaction evidence="7">
        <text>protoporphyrinogen IX + 3 a ubiquinone = protoporphyrin IX + 3 a ubiquinol</text>
        <dbReference type="Rhea" id="RHEA:63936"/>
        <dbReference type="Rhea" id="RHEA-COMP:9565"/>
        <dbReference type="Rhea" id="RHEA-COMP:9566"/>
        <dbReference type="ChEBI" id="CHEBI:16389"/>
        <dbReference type="ChEBI" id="CHEBI:17976"/>
        <dbReference type="ChEBI" id="CHEBI:57306"/>
        <dbReference type="ChEBI" id="CHEBI:57307"/>
    </reaction>
</comment>
<dbReference type="GO" id="GO:0010181">
    <property type="term" value="F:FMN binding"/>
    <property type="evidence" value="ECO:0007669"/>
    <property type="project" value="UniProtKB-UniRule"/>
</dbReference>
<keyword evidence="4 7" id="KW-0560">Oxidoreductase</keyword>
<dbReference type="Gene3D" id="3.40.50.360">
    <property type="match status" value="1"/>
</dbReference>
<protein>
    <recommendedName>
        <fullName evidence="7">Protoporphyrinogen IX dehydrogenase [quinone]</fullName>
        <ecNumber evidence="7">1.3.5.3</ecNumber>
    </recommendedName>
    <alternativeName>
        <fullName evidence="7">Protoporphyrinogen IX dehydrogenase [menaquinone]</fullName>
    </alternativeName>
    <alternativeName>
        <fullName evidence="7">Protoporphyrinogen IX dehydrogenase [ubiquinone]</fullName>
    </alternativeName>
    <alternativeName>
        <fullName evidence="7">Protoporphyrinogen oxidase</fullName>
        <shortName evidence="7">PPO</shortName>
    </alternativeName>
</protein>
<evidence type="ECO:0000256" key="2">
    <source>
        <dbReference type="ARBA" id="ARBA00022643"/>
    </source>
</evidence>
<dbReference type="InterPro" id="IPR052200">
    <property type="entry name" value="Protoporphyrinogen_IX_DH"/>
</dbReference>
<dbReference type="PANTHER" id="PTHR38030:SF2">
    <property type="entry name" value="PROTOPORPHYRINOGEN IX DEHYDROGENASE [QUINONE]"/>
    <property type="match status" value="1"/>
</dbReference>
<comment type="similarity">
    <text evidence="7">Belongs to the HemG family.</text>
</comment>
<evidence type="ECO:0000256" key="1">
    <source>
        <dbReference type="ARBA" id="ARBA00022630"/>
    </source>
</evidence>
<comment type="catalytic activity">
    <reaction evidence="7">
        <text>protoporphyrinogen IX + 3 a quinone = protoporphyrin IX + 3 a quinol</text>
        <dbReference type="Rhea" id="RHEA:65032"/>
        <dbReference type="ChEBI" id="CHEBI:24646"/>
        <dbReference type="ChEBI" id="CHEBI:57306"/>
        <dbReference type="ChEBI" id="CHEBI:57307"/>
        <dbReference type="ChEBI" id="CHEBI:132124"/>
        <dbReference type="EC" id="1.3.5.3"/>
    </reaction>
</comment>
<evidence type="ECO:0000256" key="6">
    <source>
        <dbReference type="ARBA" id="ARBA00023244"/>
    </source>
</evidence>
<gene>
    <name evidence="7 9" type="primary">hemG</name>
    <name evidence="9" type="ORF">SOASR030_33640</name>
</gene>
<evidence type="ECO:0000313" key="9">
    <source>
        <dbReference type="EMBL" id="GKX57252.1"/>
    </source>
</evidence>
<comment type="function">
    <text evidence="7">Catalyzes the 6-electron oxidation of protoporphyrinogen IX to form protoporphyrin IX; under anaerobic conditions uses menaquinone as an electron acceptor, under aerobic conditions uses ubiquinone as an electron acceptor.</text>
</comment>
<proteinExistence type="inferred from homology"/>
<comment type="cofactor">
    <cofactor evidence="7">
        <name>FMN</name>
        <dbReference type="ChEBI" id="CHEBI:58210"/>
    </cofactor>
    <text evidence="7">Binds 1 FMN non-covalently per subunit.</text>
</comment>
<comment type="pathway">
    <text evidence="7">Porphyrin-containing compound metabolism; protoporphyrin-IX biosynthesis; protoporphyrin-IX from protoporphyrinogen-IX: step 1/1.</text>
</comment>
<name>A0AAV5N919_9GAMM</name>
<dbReference type="RefSeq" id="WP_027275465.1">
    <property type="nucleotide sequence ID" value="NZ_BRLH01000013.1"/>
</dbReference>
<dbReference type="NCBIfam" id="NF008316">
    <property type="entry name" value="PRK11104.1"/>
    <property type="match status" value="1"/>
</dbReference>
<dbReference type="Pfam" id="PF12724">
    <property type="entry name" value="Flavodoxin_5"/>
    <property type="match status" value="1"/>
</dbReference>
<dbReference type="GO" id="GO:0004729">
    <property type="term" value="F:oxygen-dependent protoporphyrinogen oxidase activity"/>
    <property type="evidence" value="ECO:0007669"/>
    <property type="project" value="InterPro"/>
</dbReference>
<keyword evidence="6 7" id="KW-0627">Porphyrin biosynthesis</keyword>
<dbReference type="InterPro" id="IPR008254">
    <property type="entry name" value="Flavodoxin/NO_synth"/>
</dbReference>
<evidence type="ECO:0000259" key="8">
    <source>
        <dbReference type="PROSITE" id="PS50902"/>
    </source>
</evidence>
<organism evidence="9 10">
    <name type="scientific">Leminorella grimontii</name>
    <dbReference type="NCBI Taxonomy" id="82981"/>
    <lineage>
        <taxon>Bacteria</taxon>
        <taxon>Pseudomonadati</taxon>
        <taxon>Pseudomonadota</taxon>
        <taxon>Gammaproteobacteria</taxon>
        <taxon>Enterobacterales</taxon>
        <taxon>Budviciaceae</taxon>
        <taxon>Leminorella</taxon>
    </lineage>
</organism>
<dbReference type="GO" id="GO:0005886">
    <property type="term" value="C:plasma membrane"/>
    <property type="evidence" value="ECO:0007669"/>
    <property type="project" value="UniProtKB-SubCell"/>
</dbReference>
<dbReference type="GO" id="GO:0070819">
    <property type="term" value="F:menaquinone-dependent protoporphyrinogen oxidase activity"/>
    <property type="evidence" value="ECO:0007669"/>
    <property type="project" value="UniProtKB-UniRule"/>
</dbReference>
<sequence length="179" mass="20179">MKALLVYSSCDGQTKAIVETIAQELQGQAQVSLYNINEMPEINLNDYDGVLLGASIRYGHFSKAFKSFVERNCDTLNGMPTAFVSVNLIARKAEKRSPQTNGYTRKYLLSTRWKPSICGVFAGALRYPRYGWLDRVMIQLIMRMSGGETDSSKEIEYTDWEQVRRFGHDFARLIGASGA</sequence>
<dbReference type="PANTHER" id="PTHR38030">
    <property type="entry name" value="PROTOPORPHYRINOGEN IX DEHYDROGENASE [MENAQUINONE]"/>
    <property type="match status" value="1"/>
</dbReference>
<evidence type="ECO:0000256" key="4">
    <source>
        <dbReference type="ARBA" id="ARBA00023002"/>
    </source>
</evidence>
<dbReference type="EC" id="1.3.5.3" evidence="7"/>
<dbReference type="SUPFAM" id="SSF52218">
    <property type="entry name" value="Flavoproteins"/>
    <property type="match status" value="1"/>
</dbReference>
<reference evidence="9" key="1">
    <citation type="submission" date="2022-06" db="EMBL/GenBank/DDBJ databases">
        <title>Draft genome sequences of Leminorella grimontii str. JCM5902.</title>
        <authorList>
            <person name="Wakabayashi Y."/>
            <person name="Kojima K."/>
        </authorList>
    </citation>
    <scope>NUCLEOTIDE SEQUENCE</scope>
    <source>
        <strain evidence="9">JCM 5902</strain>
    </source>
</reference>
<keyword evidence="1 7" id="KW-0285">Flavoprotein</keyword>
<dbReference type="PROSITE" id="PS50902">
    <property type="entry name" value="FLAVODOXIN_LIKE"/>
    <property type="match status" value="1"/>
</dbReference>
<dbReference type="GO" id="GO:0006782">
    <property type="term" value="P:protoporphyrinogen IX biosynthetic process"/>
    <property type="evidence" value="ECO:0007669"/>
    <property type="project" value="UniProtKB-UniRule"/>
</dbReference>
<evidence type="ECO:0000256" key="5">
    <source>
        <dbReference type="ARBA" id="ARBA00023136"/>
    </source>
</evidence>
<dbReference type="HAMAP" id="MF_00853">
    <property type="entry name" value="HemG"/>
    <property type="match status" value="1"/>
</dbReference>
<comment type="caution">
    <text evidence="9">The sequence shown here is derived from an EMBL/GenBank/DDBJ whole genome shotgun (WGS) entry which is preliminary data.</text>
</comment>
<evidence type="ECO:0000313" key="10">
    <source>
        <dbReference type="Proteomes" id="UP001058124"/>
    </source>
</evidence>
<accession>A0AAV5N919</accession>
<dbReference type="InterPro" id="IPR026816">
    <property type="entry name" value="Flavodoxin_dom"/>
</dbReference>
<feature type="domain" description="Flavodoxin-like" evidence="8">
    <location>
        <begin position="3"/>
        <end position="171"/>
    </location>
</feature>